<feature type="domain" description="Glycosyl transferase family 3 N-terminal" evidence="3">
    <location>
        <begin position="12"/>
        <end position="71"/>
    </location>
</feature>
<gene>
    <name evidence="4" type="primary">trpD_3</name>
    <name evidence="4" type="ORF">C1752_02736</name>
</gene>
<dbReference type="GO" id="GO:0000162">
    <property type="term" value="P:L-tryptophan biosynthetic process"/>
    <property type="evidence" value="ECO:0007669"/>
    <property type="project" value="InterPro"/>
</dbReference>
<dbReference type="InterPro" id="IPR036320">
    <property type="entry name" value="Glycosyl_Trfase_fam3_N_dom_sf"/>
</dbReference>
<protein>
    <submittedName>
        <fullName evidence="4">Anthranilate phosphoribosyltransferase</fullName>
        <ecNumber evidence="4">2.4.2.18</ecNumber>
    </submittedName>
</protein>
<comment type="caution">
    <text evidence="4">The sequence shown here is derived from an EMBL/GenBank/DDBJ whole genome shotgun (WGS) entry which is preliminary data.</text>
</comment>
<dbReference type="PANTHER" id="PTHR43285">
    <property type="entry name" value="ANTHRANILATE PHOSPHORIBOSYLTRANSFERASE"/>
    <property type="match status" value="1"/>
</dbReference>
<proteinExistence type="predicted"/>
<evidence type="ECO:0000259" key="3">
    <source>
        <dbReference type="Pfam" id="PF02885"/>
    </source>
</evidence>
<organism evidence="4 5">
    <name type="scientific">Acaryochloris thomasi RCC1774</name>
    <dbReference type="NCBI Taxonomy" id="1764569"/>
    <lineage>
        <taxon>Bacteria</taxon>
        <taxon>Bacillati</taxon>
        <taxon>Cyanobacteriota</taxon>
        <taxon>Cyanophyceae</taxon>
        <taxon>Acaryochloridales</taxon>
        <taxon>Acaryochloridaceae</taxon>
        <taxon>Acaryochloris</taxon>
        <taxon>Acaryochloris thomasi</taxon>
    </lineage>
</organism>
<dbReference type="Gene3D" id="3.40.1030.10">
    <property type="entry name" value="Nucleoside phosphorylase/phosphoribosyltransferase catalytic domain"/>
    <property type="match status" value="1"/>
</dbReference>
<evidence type="ECO:0000256" key="1">
    <source>
        <dbReference type="ARBA" id="ARBA00022676"/>
    </source>
</evidence>
<dbReference type="Proteomes" id="UP000248857">
    <property type="component" value="Unassembled WGS sequence"/>
</dbReference>
<sequence>MTEAMSQEFRGYLKKIGSGVHTSKNLSRQESAAATRLMLQQQATPAQIGAYLIAHRIKRATVDEMAGILDAFELLGPQVPEIDNPQPVAVFSVPYDGRSRTAPLLPLIALLLATEGNPVLMHGGTCMPTKYGVPLVDLWKGLGIDWTALTLEQAHQVLSETGLSMVYLPQHFSLAHQLVDYRDQIGKRPTLATAELLWCPYAGNRHQFSGFVHPPTERLLQDVFALRGNVYPYTTIKGLEGSCDLPCDRTNIIGVYNPDNDPPFERLFLSARDHDLGGAEVPLESTETLLAQMHQVIAGQKSPLLPAVLWSGGFYLWHLKLCPDLRSGIEKVRSLLQEGKVASTLQHLCQKISACS</sequence>
<dbReference type="EC" id="2.4.2.18" evidence="4"/>
<dbReference type="GO" id="GO:0005829">
    <property type="term" value="C:cytosol"/>
    <property type="evidence" value="ECO:0007669"/>
    <property type="project" value="TreeGrafter"/>
</dbReference>
<evidence type="ECO:0000313" key="5">
    <source>
        <dbReference type="Proteomes" id="UP000248857"/>
    </source>
</evidence>
<dbReference type="Pfam" id="PF02885">
    <property type="entry name" value="Glycos_trans_3N"/>
    <property type="match status" value="1"/>
</dbReference>
<evidence type="ECO:0000313" key="4">
    <source>
        <dbReference type="EMBL" id="PZD72995.1"/>
    </source>
</evidence>
<dbReference type="NCBIfam" id="NF005635">
    <property type="entry name" value="PRK07394.1"/>
    <property type="match status" value="1"/>
</dbReference>
<dbReference type="InterPro" id="IPR005940">
    <property type="entry name" value="Anthranilate_Pribosyl_Tfrase"/>
</dbReference>
<dbReference type="PANTHER" id="PTHR43285:SF3">
    <property type="entry name" value="SLL1634 PROTEIN"/>
    <property type="match status" value="1"/>
</dbReference>
<dbReference type="InterPro" id="IPR017459">
    <property type="entry name" value="Glycosyl_Trfase_fam3_N_dom"/>
</dbReference>
<name>A0A2W1JNH2_9CYAN</name>
<dbReference type="AlphaFoldDB" id="A0A2W1JNH2"/>
<reference evidence="4 5" key="1">
    <citation type="journal article" date="2018" name="Sci. Rep.">
        <title>A novel species of the marine cyanobacterium Acaryochloris with a unique pigment content and lifestyle.</title>
        <authorList>
            <person name="Partensky F."/>
            <person name="Six C."/>
            <person name="Ratin M."/>
            <person name="Garczarek L."/>
            <person name="Vaulot D."/>
            <person name="Probert I."/>
            <person name="Calteau A."/>
            <person name="Gourvil P."/>
            <person name="Marie D."/>
            <person name="Grebert T."/>
            <person name="Bouchier C."/>
            <person name="Le Panse S."/>
            <person name="Gachenot M."/>
            <person name="Rodriguez F."/>
            <person name="Garrido J.L."/>
        </authorList>
    </citation>
    <scope>NUCLEOTIDE SEQUENCE [LARGE SCALE GENOMIC DNA]</scope>
    <source>
        <strain evidence="4 5">RCC1774</strain>
    </source>
</reference>
<keyword evidence="2 4" id="KW-0808">Transferase</keyword>
<keyword evidence="5" id="KW-1185">Reference proteome</keyword>
<dbReference type="EMBL" id="PQWO01000007">
    <property type="protein sequence ID" value="PZD72995.1"/>
    <property type="molecule type" value="Genomic_DNA"/>
</dbReference>
<accession>A0A2W1JNH2</accession>
<evidence type="ECO:0000256" key="2">
    <source>
        <dbReference type="ARBA" id="ARBA00022679"/>
    </source>
</evidence>
<dbReference type="SUPFAM" id="SSF47648">
    <property type="entry name" value="Nucleoside phosphorylase/phosphoribosyltransferase N-terminal domain"/>
    <property type="match status" value="1"/>
</dbReference>
<dbReference type="GO" id="GO:0004048">
    <property type="term" value="F:anthranilate phosphoribosyltransferase activity"/>
    <property type="evidence" value="ECO:0007669"/>
    <property type="project" value="UniProtKB-EC"/>
</dbReference>
<dbReference type="RefSeq" id="WP_315865258.1">
    <property type="nucleotide sequence ID" value="NZ_CAWNWM010000007.1"/>
</dbReference>
<dbReference type="SUPFAM" id="SSF52418">
    <property type="entry name" value="Nucleoside phosphorylase/phosphoribosyltransferase catalytic domain"/>
    <property type="match status" value="1"/>
</dbReference>
<dbReference type="Gene3D" id="1.20.970.10">
    <property type="entry name" value="Transferase, Pyrimidine Nucleoside Phosphorylase, Chain C"/>
    <property type="match status" value="1"/>
</dbReference>
<keyword evidence="1 4" id="KW-0328">Glycosyltransferase</keyword>
<dbReference type="InterPro" id="IPR035902">
    <property type="entry name" value="Nuc_phospho_transferase"/>
</dbReference>